<feature type="region of interest" description="Disordered" evidence="1">
    <location>
        <begin position="84"/>
        <end position="123"/>
    </location>
</feature>
<dbReference type="RefSeq" id="WP_390352202.1">
    <property type="nucleotide sequence ID" value="NZ_JBHUIZ010000003.1"/>
</dbReference>
<organism evidence="2 3">
    <name type="scientific">Tigheibacillus halophilus</name>
    <dbReference type="NCBI Taxonomy" id="361280"/>
    <lineage>
        <taxon>Bacteria</taxon>
        <taxon>Bacillati</taxon>
        <taxon>Bacillota</taxon>
        <taxon>Bacilli</taxon>
        <taxon>Bacillales</taxon>
        <taxon>Bacillaceae</taxon>
        <taxon>Tigheibacillus</taxon>
    </lineage>
</organism>
<dbReference type="InterPro" id="IPR020108">
    <property type="entry name" value="Spore_coat_CotD"/>
</dbReference>
<protein>
    <submittedName>
        <fullName evidence="2">CotD family spore coat protein</fullName>
    </submittedName>
</protein>
<dbReference type="Proteomes" id="UP001281447">
    <property type="component" value="Unassembled WGS sequence"/>
</dbReference>
<accession>A0ABU5CAJ8</accession>
<gene>
    <name evidence="2" type="ORF">RWE15_17590</name>
</gene>
<proteinExistence type="predicted"/>
<name>A0ABU5CAJ8_9BACI</name>
<dbReference type="EMBL" id="JAWDIP010000004">
    <property type="protein sequence ID" value="MDY0395863.1"/>
    <property type="molecule type" value="Genomic_DNA"/>
</dbReference>
<sequence length="123" mass="13942">MSFHHHGNPCGCQPRRIVHPVKHNCVHCCSESVVEHIHPEHTTIMNHHVVKNKHVFPKTASVQNSCSNVNVYGGSPQMPAMQDPGYGQGHHHGSHHHGHHHMQHSHQHGHHHGHHPHQGQKWC</sequence>
<evidence type="ECO:0000313" key="3">
    <source>
        <dbReference type="Proteomes" id="UP001281447"/>
    </source>
</evidence>
<evidence type="ECO:0000256" key="1">
    <source>
        <dbReference type="SAM" id="MobiDB-lite"/>
    </source>
</evidence>
<keyword evidence="3" id="KW-1185">Reference proteome</keyword>
<reference evidence="2 3" key="1">
    <citation type="submission" date="2023-10" db="EMBL/GenBank/DDBJ databases">
        <title>Virgibacillus halophilus 5B73C genome.</title>
        <authorList>
            <person name="Miliotis G."/>
            <person name="Sengupta P."/>
            <person name="Hameed A."/>
            <person name="Chuvochina M."/>
            <person name="Mcdonagh F."/>
            <person name="Simpson A.C."/>
            <person name="Singh N.K."/>
            <person name="Rekha P.D."/>
            <person name="Raman K."/>
            <person name="Hugenholtz P."/>
            <person name="Venkateswaran K."/>
        </authorList>
    </citation>
    <scope>NUCLEOTIDE SEQUENCE [LARGE SCALE GENOMIC DNA]</scope>
    <source>
        <strain evidence="2 3">5B73C</strain>
    </source>
</reference>
<comment type="caution">
    <text evidence="2">The sequence shown here is derived from an EMBL/GenBank/DDBJ whole genome shotgun (WGS) entry which is preliminary data.</text>
</comment>
<dbReference type="Pfam" id="PF11122">
    <property type="entry name" value="Spore-coat_CotD"/>
    <property type="match status" value="1"/>
</dbReference>
<feature type="compositionally biased region" description="Basic residues" evidence="1">
    <location>
        <begin position="89"/>
        <end position="123"/>
    </location>
</feature>
<keyword evidence="2" id="KW-0946">Virion</keyword>
<keyword evidence="2" id="KW-0167">Capsid protein</keyword>
<evidence type="ECO:0000313" key="2">
    <source>
        <dbReference type="EMBL" id="MDY0395863.1"/>
    </source>
</evidence>